<dbReference type="InterPro" id="IPR003386">
    <property type="entry name" value="LACT/PDAT_acylTrfase"/>
</dbReference>
<feature type="chain" id="PRO_5036485251" evidence="1">
    <location>
        <begin position="19"/>
        <end position="424"/>
    </location>
</feature>
<dbReference type="GO" id="GO:0008374">
    <property type="term" value="F:O-acyltransferase activity"/>
    <property type="evidence" value="ECO:0007669"/>
    <property type="project" value="InterPro"/>
</dbReference>
<reference evidence="2" key="1">
    <citation type="submission" date="2020-08" db="EMBL/GenBank/DDBJ databases">
        <title>Multicomponent nature underlies the extraordinary mechanical properties of spider dragline silk.</title>
        <authorList>
            <person name="Kono N."/>
            <person name="Nakamura H."/>
            <person name="Mori M."/>
            <person name="Yoshida Y."/>
            <person name="Ohtoshi R."/>
            <person name="Malay A.D."/>
            <person name="Moran D.A.P."/>
            <person name="Tomita M."/>
            <person name="Numata K."/>
            <person name="Arakawa K."/>
        </authorList>
    </citation>
    <scope>NUCLEOTIDE SEQUENCE</scope>
</reference>
<dbReference type="Gene3D" id="3.40.50.1820">
    <property type="entry name" value="alpha/beta hydrolase"/>
    <property type="match status" value="2"/>
</dbReference>
<gene>
    <name evidence="2" type="primary">Pla2g15</name>
    <name evidence="2" type="ORF">TNIN_110041</name>
</gene>
<accession>A0A8X6XV57</accession>
<keyword evidence="1" id="KW-0732">Signal</keyword>
<evidence type="ECO:0000256" key="1">
    <source>
        <dbReference type="SAM" id="SignalP"/>
    </source>
</evidence>
<keyword evidence="3" id="KW-1185">Reference proteome</keyword>
<evidence type="ECO:0000313" key="3">
    <source>
        <dbReference type="Proteomes" id="UP000886998"/>
    </source>
</evidence>
<dbReference type="OrthoDB" id="190846at2759"/>
<dbReference type="GO" id="GO:0006629">
    <property type="term" value="P:lipid metabolic process"/>
    <property type="evidence" value="ECO:0007669"/>
    <property type="project" value="InterPro"/>
</dbReference>
<dbReference type="InterPro" id="IPR029058">
    <property type="entry name" value="AB_hydrolase_fold"/>
</dbReference>
<dbReference type="AlphaFoldDB" id="A0A8X6XV57"/>
<dbReference type="PANTHER" id="PTHR11440">
    <property type="entry name" value="LECITHIN-CHOLESTEROL ACYLTRANSFERASE-RELATED"/>
    <property type="match status" value="1"/>
</dbReference>
<dbReference type="Proteomes" id="UP000886998">
    <property type="component" value="Unassembled WGS sequence"/>
</dbReference>
<feature type="signal peptide" evidence="1">
    <location>
        <begin position="1"/>
        <end position="18"/>
    </location>
</feature>
<dbReference type="Pfam" id="PF02450">
    <property type="entry name" value="LCAT"/>
    <property type="match status" value="2"/>
</dbReference>
<name>A0A8X6XV57_9ARAC</name>
<evidence type="ECO:0000313" key="2">
    <source>
        <dbReference type="EMBL" id="GFY59931.1"/>
    </source>
</evidence>
<dbReference type="SUPFAM" id="SSF53474">
    <property type="entry name" value="alpha/beta-Hydrolases"/>
    <property type="match status" value="1"/>
</dbReference>
<sequence length="424" mass="48020">MFGSFSVLFVSLSFLVLAVNPSAAEGFTRLRKAGRILKRSPVILVPGDLGNRLEAKLNKPSSSYKVCTLKTPNYINLWLNPLEIAFDLKCWVENMRLVYDNQTRKTSNMPGVDVRVPGFGGTETVEIIDPNLILSPRLTHFLSFKYYFKDIVDSLVGAGYVRNVSVRGAPYDFRKAPNEMQDYYKKLKNLIEETFLKNNKTKVTIVCHSMGCAITSYFLNTKDQAWKDKHIKGLITLGPALGGAVKALKTIAAGENLGYKVDAGQLKLQQRSTVSLSYLVPSRHLWSPNEVIAFTKHKNYTVKNYDEFFKDIGFSTAFEMYKDTFRYAEIGLNPPGVEVFCIYGVGLNTTIRLNYTQPKSFPDKPVLEFGEGDGTVNLRSLQVCSNWRGRQKQKVFLKTLPKVEHLDMLRDEYVKKFIVDYVTS</sequence>
<organism evidence="2 3">
    <name type="scientific">Trichonephila inaurata madagascariensis</name>
    <dbReference type="NCBI Taxonomy" id="2747483"/>
    <lineage>
        <taxon>Eukaryota</taxon>
        <taxon>Metazoa</taxon>
        <taxon>Ecdysozoa</taxon>
        <taxon>Arthropoda</taxon>
        <taxon>Chelicerata</taxon>
        <taxon>Arachnida</taxon>
        <taxon>Araneae</taxon>
        <taxon>Araneomorphae</taxon>
        <taxon>Entelegynae</taxon>
        <taxon>Araneoidea</taxon>
        <taxon>Nephilidae</taxon>
        <taxon>Trichonephila</taxon>
        <taxon>Trichonephila inaurata</taxon>
    </lineage>
</organism>
<protein>
    <submittedName>
        <fullName evidence="2">Phospholipase A2 group XV</fullName>
    </submittedName>
</protein>
<proteinExistence type="predicted"/>
<comment type="caution">
    <text evidence="2">The sequence shown here is derived from an EMBL/GenBank/DDBJ whole genome shotgun (WGS) entry which is preliminary data.</text>
</comment>
<dbReference type="EMBL" id="BMAV01012888">
    <property type="protein sequence ID" value="GFY59931.1"/>
    <property type="molecule type" value="Genomic_DNA"/>
</dbReference>